<dbReference type="EMBL" id="JAGINT010000002">
    <property type="protein sequence ID" value="MBP2356197.1"/>
    <property type="molecule type" value="Genomic_DNA"/>
</dbReference>
<feature type="region of interest" description="Disordered" evidence="1">
    <location>
        <begin position="42"/>
        <end position="67"/>
    </location>
</feature>
<name>A0ABS4UX26_9ACTN</name>
<evidence type="ECO:0000256" key="1">
    <source>
        <dbReference type="SAM" id="MobiDB-lite"/>
    </source>
</evidence>
<organism evidence="2 3">
    <name type="scientific">Kribbella aluminosa</name>
    <dbReference type="NCBI Taxonomy" id="416017"/>
    <lineage>
        <taxon>Bacteria</taxon>
        <taxon>Bacillati</taxon>
        <taxon>Actinomycetota</taxon>
        <taxon>Actinomycetes</taxon>
        <taxon>Propionibacteriales</taxon>
        <taxon>Kribbellaceae</taxon>
        <taxon>Kribbella</taxon>
    </lineage>
</organism>
<sequence length="67" mass="7342">MDRVPDGEADARQDELGLPRWSIRRAIELLDEGIDRMGEQLTRSAGLWGDSPAETEVPTDPGGPELP</sequence>
<reference evidence="2 3" key="1">
    <citation type="submission" date="2021-03" db="EMBL/GenBank/DDBJ databases">
        <title>Sequencing the genomes of 1000 actinobacteria strains.</title>
        <authorList>
            <person name="Klenk H.-P."/>
        </authorList>
    </citation>
    <scope>NUCLEOTIDE SEQUENCE [LARGE SCALE GENOMIC DNA]</scope>
    <source>
        <strain evidence="2 3">DSM 18824</strain>
    </source>
</reference>
<evidence type="ECO:0000313" key="2">
    <source>
        <dbReference type="EMBL" id="MBP2356197.1"/>
    </source>
</evidence>
<keyword evidence="3" id="KW-1185">Reference proteome</keyword>
<evidence type="ECO:0000313" key="3">
    <source>
        <dbReference type="Proteomes" id="UP000755585"/>
    </source>
</evidence>
<dbReference type="Proteomes" id="UP000755585">
    <property type="component" value="Unassembled WGS sequence"/>
</dbReference>
<gene>
    <name evidence="2" type="ORF">JOF29_007307</name>
</gene>
<comment type="caution">
    <text evidence="2">The sequence shown here is derived from an EMBL/GenBank/DDBJ whole genome shotgun (WGS) entry which is preliminary data.</text>
</comment>
<proteinExistence type="predicted"/>
<protein>
    <submittedName>
        <fullName evidence="2">Uncharacterized protein</fullName>
    </submittedName>
</protein>
<accession>A0ABS4UX26</accession>